<keyword evidence="2" id="KW-0812">Transmembrane</keyword>
<gene>
    <name evidence="3" type="ORF">PFICI_04296</name>
</gene>
<feature type="region of interest" description="Disordered" evidence="1">
    <location>
        <begin position="116"/>
        <end position="136"/>
    </location>
</feature>
<dbReference type="KEGG" id="pfy:PFICI_04296"/>
<reference evidence="4" key="1">
    <citation type="journal article" date="2015" name="BMC Genomics">
        <title>Genomic and transcriptomic analysis of the endophytic fungus Pestalotiopsis fici reveals its lifestyle and high potential for synthesis of natural products.</title>
        <authorList>
            <person name="Wang X."/>
            <person name="Zhang X."/>
            <person name="Liu L."/>
            <person name="Xiang M."/>
            <person name="Wang W."/>
            <person name="Sun X."/>
            <person name="Che Y."/>
            <person name="Guo L."/>
            <person name="Liu G."/>
            <person name="Guo L."/>
            <person name="Wang C."/>
            <person name="Yin W.B."/>
            <person name="Stadler M."/>
            <person name="Zhang X."/>
            <person name="Liu X."/>
        </authorList>
    </citation>
    <scope>NUCLEOTIDE SEQUENCE [LARGE SCALE GENOMIC DNA]</scope>
    <source>
        <strain evidence="4">W106-1 / CGMCC3.15140</strain>
    </source>
</reference>
<accession>W3X8P8</accession>
<keyword evidence="2" id="KW-0472">Membrane</keyword>
<evidence type="ECO:0000313" key="4">
    <source>
        <dbReference type="Proteomes" id="UP000030651"/>
    </source>
</evidence>
<dbReference type="InParanoid" id="W3X8P8"/>
<dbReference type="EMBL" id="KI912111">
    <property type="protein sequence ID" value="ETS82420.1"/>
    <property type="molecule type" value="Genomic_DNA"/>
</dbReference>
<feature type="compositionally biased region" description="Low complexity" evidence="1">
    <location>
        <begin position="116"/>
        <end position="126"/>
    </location>
</feature>
<sequence length="136" mass="14557">MPVISSNDTTNITCTDIYSCFNMSPLGGPVQGDLVRRWASSGFSYSAGRTNDTLSWVLVGLFCVLVLVALMTCCGWCIARRRVHKRRKLNNIPRHIPIPNGPMSTVPPVPQPHGVAPGAAPGASTVVPPPVATVHR</sequence>
<dbReference type="AlphaFoldDB" id="W3X8P8"/>
<dbReference type="GeneID" id="19269309"/>
<organism evidence="3 4">
    <name type="scientific">Pestalotiopsis fici (strain W106-1 / CGMCC3.15140)</name>
    <dbReference type="NCBI Taxonomy" id="1229662"/>
    <lineage>
        <taxon>Eukaryota</taxon>
        <taxon>Fungi</taxon>
        <taxon>Dikarya</taxon>
        <taxon>Ascomycota</taxon>
        <taxon>Pezizomycotina</taxon>
        <taxon>Sordariomycetes</taxon>
        <taxon>Xylariomycetidae</taxon>
        <taxon>Amphisphaeriales</taxon>
        <taxon>Sporocadaceae</taxon>
        <taxon>Pestalotiopsis</taxon>
    </lineage>
</organism>
<keyword evidence="2" id="KW-1133">Transmembrane helix</keyword>
<proteinExistence type="predicted"/>
<feature type="transmembrane region" description="Helical" evidence="2">
    <location>
        <begin position="54"/>
        <end position="79"/>
    </location>
</feature>
<evidence type="ECO:0000313" key="3">
    <source>
        <dbReference type="EMBL" id="ETS82420.1"/>
    </source>
</evidence>
<dbReference type="HOGENOM" id="CLU_1876156_0_0_1"/>
<protein>
    <submittedName>
        <fullName evidence="3">Uncharacterized protein</fullName>
    </submittedName>
</protein>
<name>W3X8P8_PESFW</name>
<evidence type="ECO:0000256" key="2">
    <source>
        <dbReference type="SAM" id="Phobius"/>
    </source>
</evidence>
<dbReference type="RefSeq" id="XP_007831068.1">
    <property type="nucleotide sequence ID" value="XM_007832877.1"/>
</dbReference>
<feature type="compositionally biased region" description="Pro residues" evidence="1">
    <location>
        <begin position="127"/>
        <end position="136"/>
    </location>
</feature>
<keyword evidence="4" id="KW-1185">Reference proteome</keyword>
<dbReference type="Proteomes" id="UP000030651">
    <property type="component" value="Unassembled WGS sequence"/>
</dbReference>
<evidence type="ECO:0000256" key="1">
    <source>
        <dbReference type="SAM" id="MobiDB-lite"/>
    </source>
</evidence>